<feature type="domain" description="Mur ligase central" evidence="5">
    <location>
        <begin position="111"/>
        <end position="298"/>
    </location>
</feature>
<gene>
    <name evidence="6" type="ORF">SAMN05421670_1860</name>
</gene>
<dbReference type="EMBL" id="FOXU01000002">
    <property type="protein sequence ID" value="SFQ38424.1"/>
    <property type="molecule type" value="Genomic_DNA"/>
</dbReference>
<dbReference type="PANTHER" id="PTHR43024">
    <property type="entry name" value="UDP-N-ACETYLMURAMOYL-TRIPEPTIDE--D-ALANYL-D-ALANINE LIGASE"/>
    <property type="match status" value="1"/>
</dbReference>
<name>A0A1I5Y2R7_9BACI</name>
<evidence type="ECO:0000256" key="2">
    <source>
        <dbReference type="ARBA" id="ARBA00022741"/>
    </source>
</evidence>
<dbReference type="SUPFAM" id="SSF53244">
    <property type="entry name" value="MurD-like peptide ligases, peptide-binding domain"/>
    <property type="match status" value="1"/>
</dbReference>
<evidence type="ECO:0000313" key="6">
    <source>
        <dbReference type="EMBL" id="SFQ38424.1"/>
    </source>
</evidence>
<dbReference type="InterPro" id="IPR036565">
    <property type="entry name" value="Mur-like_cat_sf"/>
</dbReference>
<dbReference type="InterPro" id="IPR036615">
    <property type="entry name" value="Mur_ligase_C_dom_sf"/>
</dbReference>
<dbReference type="OrthoDB" id="9801978at2"/>
<keyword evidence="2" id="KW-0547">Nucleotide-binding</keyword>
<dbReference type="Gene3D" id="3.40.1190.10">
    <property type="entry name" value="Mur-like, catalytic domain"/>
    <property type="match status" value="1"/>
</dbReference>
<dbReference type="InterPro" id="IPR051046">
    <property type="entry name" value="MurCDEF_CellWall_CoF430Synth"/>
</dbReference>
<keyword evidence="1 6" id="KW-0436">Ligase</keyword>
<keyword evidence="3" id="KW-0067">ATP-binding</keyword>
<dbReference type="Proteomes" id="UP000198734">
    <property type="component" value="Unassembled WGS sequence"/>
</dbReference>
<evidence type="ECO:0000259" key="5">
    <source>
        <dbReference type="Pfam" id="PF08245"/>
    </source>
</evidence>
<feature type="domain" description="Mur ligase C-terminal" evidence="4">
    <location>
        <begin position="323"/>
        <end position="444"/>
    </location>
</feature>
<reference evidence="7" key="1">
    <citation type="submission" date="2016-10" db="EMBL/GenBank/DDBJ databases">
        <authorList>
            <person name="Varghese N."/>
            <person name="Submissions S."/>
        </authorList>
    </citation>
    <scope>NUCLEOTIDE SEQUENCE [LARGE SCALE GENOMIC DNA]</scope>
    <source>
        <strain evidence="7">DSM 11706</strain>
    </source>
</reference>
<dbReference type="GO" id="GO:0016881">
    <property type="term" value="F:acid-amino acid ligase activity"/>
    <property type="evidence" value="ECO:0007669"/>
    <property type="project" value="InterPro"/>
</dbReference>
<dbReference type="SUPFAM" id="SSF53623">
    <property type="entry name" value="MurD-like peptide ligases, catalytic domain"/>
    <property type="match status" value="1"/>
</dbReference>
<dbReference type="InterPro" id="IPR004101">
    <property type="entry name" value="Mur_ligase_C"/>
</dbReference>
<evidence type="ECO:0000259" key="4">
    <source>
        <dbReference type="Pfam" id="PF02875"/>
    </source>
</evidence>
<organism evidence="6 7">
    <name type="scientific">Psychrobacillus psychrotolerans</name>
    <dbReference type="NCBI Taxonomy" id="126156"/>
    <lineage>
        <taxon>Bacteria</taxon>
        <taxon>Bacillati</taxon>
        <taxon>Bacillota</taxon>
        <taxon>Bacilli</taxon>
        <taxon>Bacillales</taxon>
        <taxon>Bacillaceae</taxon>
        <taxon>Psychrobacillus</taxon>
    </lineage>
</organism>
<dbReference type="PANTHER" id="PTHR43024:SF1">
    <property type="entry name" value="UDP-N-ACETYLMURAMOYL-TRIPEPTIDE--D-ALANYL-D-ALANINE LIGASE"/>
    <property type="match status" value="1"/>
</dbReference>
<sequence length="463" mass="51234">MKPILVKDIRNLLQGELISGSDTWYVRNAIYYKRHDLTKRNTLLFVSRGDSINWQEVNNKGPALVITDKPYAELKDAMSNTTIMKVSSLVQAYWSFMDYYRKLFQIPVVAITGTCGKTTTKEMMKHILSIDRNVQASISSKNEPRQSLPYLTGISDHTDAAVFELGLGNSGNIKHQCLIYQPTIGIITNIGVHHLDGCGSLEGYIKAKSEIVSGIEKGGTLILNAEDLNTKQVSLRNFKGKIIYFGVSKKADFRASSIEFANNGMNFSVNYLNKTYKAFIPGYGEHQVYNALAAIAAVHEMGLDLDVAIARLATFKNMSRHLEFSKGIGGSTIIDDTWTNNPTSVKAALNVLESIGADKNIILVLGDINRLGNFEKKYHAEIGSLVAQKNIHTLITIGSKAEEIARKALTDGTKADVHIFKDIQGVMKVIKPKLNDQAILLIKGPMSSRSMIDFANQLKKNDE</sequence>
<dbReference type="Pfam" id="PF02875">
    <property type="entry name" value="Mur_ligase_C"/>
    <property type="match status" value="1"/>
</dbReference>
<proteinExistence type="predicted"/>
<dbReference type="Pfam" id="PF08245">
    <property type="entry name" value="Mur_ligase_M"/>
    <property type="match status" value="1"/>
</dbReference>
<dbReference type="GO" id="GO:0005524">
    <property type="term" value="F:ATP binding"/>
    <property type="evidence" value="ECO:0007669"/>
    <property type="project" value="UniProtKB-KW"/>
</dbReference>
<evidence type="ECO:0000256" key="1">
    <source>
        <dbReference type="ARBA" id="ARBA00022598"/>
    </source>
</evidence>
<dbReference type="Gene3D" id="3.90.190.20">
    <property type="entry name" value="Mur ligase, C-terminal domain"/>
    <property type="match status" value="1"/>
</dbReference>
<dbReference type="InterPro" id="IPR013221">
    <property type="entry name" value="Mur_ligase_cen"/>
</dbReference>
<protein>
    <submittedName>
        <fullName evidence="6">UDP-N-acetylmuramoyl-tripeptide--D-alanyl-D-alanine ligase</fullName>
    </submittedName>
</protein>
<dbReference type="STRING" id="126156.SAMN05421670_1860"/>
<evidence type="ECO:0000313" key="7">
    <source>
        <dbReference type="Proteomes" id="UP000198734"/>
    </source>
</evidence>
<dbReference type="RefSeq" id="WP_093536424.1">
    <property type="nucleotide sequence ID" value="NZ_FOXU01000002.1"/>
</dbReference>
<keyword evidence="7" id="KW-1185">Reference proteome</keyword>
<evidence type="ECO:0000256" key="3">
    <source>
        <dbReference type="ARBA" id="ARBA00022840"/>
    </source>
</evidence>
<accession>A0A1I5Y2R7</accession>
<dbReference type="AlphaFoldDB" id="A0A1I5Y2R7"/>